<name>A0A0M4TA46_9BACT</name>
<evidence type="ECO:0000313" key="3">
    <source>
        <dbReference type="Proteomes" id="UP000066049"/>
    </source>
</evidence>
<dbReference type="EMBL" id="CP012541">
    <property type="protein sequence ID" value="ALF46961.1"/>
    <property type="molecule type" value="Genomic_DNA"/>
</dbReference>
<keyword evidence="1" id="KW-0472">Membrane</keyword>
<feature type="transmembrane region" description="Helical" evidence="1">
    <location>
        <begin position="12"/>
        <end position="33"/>
    </location>
</feature>
<evidence type="ECO:0000313" key="2">
    <source>
        <dbReference type="EMBL" id="ALF46961.1"/>
    </source>
</evidence>
<reference evidence="3" key="1">
    <citation type="submission" date="2015-08" db="EMBL/GenBank/DDBJ databases">
        <title>Comparative genomics of the Campylobacter concisus group.</title>
        <authorList>
            <person name="Miller W.G."/>
            <person name="Yee E."/>
            <person name="Chapman M.H."/>
            <person name="Huynh S."/>
            <person name="Bono J.L."/>
            <person name="On S.L.W."/>
            <person name="St Leger J."/>
            <person name="Foster G."/>
            <person name="Parker C.T."/>
        </authorList>
    </citation>
    <scope>NUCLEOTIDE SEQUENCE [LARGE SCALE GENOMIC DNA]</scope>
    <source>
        <strain evidence="3">ATCC 33237</strain>
    </source>
</reference>
<accession>A0A0M4TA46</accession>
<dbReference type="KEGG" id="ccoc:CCON33237_0252"/>
<protein>
    <submittedName>
        <fullName evidence="2">Putative membrane protein</fullName>
    </submittedName>
</protein>
<organism evidence="2 3">
    <name type="scientific">Campylobacter concisus</name>
    <dbReference type="NCBI Taxonomy" id="199"/>
    <lineage>
        <taxon>Bacteria</taxon>
        <taxon>Pseudomonadati</taxon>
        <taxon>Campylobacterota</taxon>
        <taxon>Epsilonproteobacteria</taxon>
        <taxon>Campylobacterales</taxon>
        <taxon>Campylobacteraceae</taxon>
        <taxon>Campylobacter</taxon>
    </lineage>
</organism>
<proteinExistence type="predicted"/>
<feature type="transmembrane region" description="Helical" evidence="1">
    <location>
        <begin position="53"/>
        <end position="74"/>
    </location>
</feature>
<gene>
    <name evidence="2" type="ORF">CCON33237_0252</name>
</gene>
<dbReference type="RefSeq" id="WP_054196056.1">
    <property type="nucleotide sequence ID" value="NZ_CABMKQ010000045.1"/>
</dbReference>
<evidence type="ECO:0000256" key="1">
    <source>
        <dbReference type="SAM" id="Phobius"/>
    </source>
</evidence>
<dbReference type="GeneID" id="28661919"/>
<dbReference type="Proteomes" id="UP000066049">
    <property type="component" value="Chromosome"/>
</dbReference>
<dbReference type="PATRIC" id="fig|199.248.peg.268"/>
<keyword evidence="1" id="KW-1133">Transmembrane helix</keyword>
<feature type="transmembrane region" description="Helical" evidence="1">
    <location>
        <begin position="80"/>
        <end position="98"/>
    </location>
</feature>
<keyword evidence="1" id="KW-0812">Transmembrane</keyword>
<dbReference type="AlphaFoldDB" id="A0A0M4TA46"/>
<sequence length="133" mass="15277">MNEHLSSLFAYTLPFHVIFFYALVACNVLYLIITQFSSNGKNYVLRIRYFLPIYHMLLSFLVLTGLILWAYYGYEFKFNAIKMLIVLIILIALSAIGFKRLKIYAANGNLEKFKKFALIKGFCDLGLVVIAGI</sequence>